<dbReference type="EMBL" id="LABY01000118">
    <property type="protein sequence ID" value="KMO35442.1"/>
    <property type="molecule type" value="Genomic_DNA"/>
</dbReference>
<reference evidence="1 2" key="1">
    <citation type="submission" date="2015-03" db="EMBL/GenBank/DDBJ databases">
        <title>Genome sequencing of Methylobacterium variabile DSM 16961.</title>
        <authorList>
            <person name="Chaudhry V."/>
            <person name="Patil P.B."/>
        </authorList>
    </citation>
    <scope>NUCLEOTIDE SEQUENCE [LARGE SCALE GENOMIC DNA]</scope>
    <source>
        <strain evidence="1 2">DSM 16961</strain>
    </source>
</reference>
<sequence>MIRRIVAAHPIRCQDDDLIIATVLGETAQNSGVKTLLFGARDSSADVPVSVSDSGRRLRLSAKSADLFCSSAILRPIHLKLINIVII</sequence>
<dbReference type="Proteomes" id="UP000035955">
    <property type="component" value="Unassembled WGS sequence"/>
</dbReference>
<comment type="caution">
    <text evidence="1">The sequence shown here is derived from an EMBL/GenBank/DDBJ whole genome shotgun (WGS) entry which is preliminary data.</text>
</comment>
<accession>A0A0J6SP73</accession>
<evidence type="ECO:0000313" key="2">
    <source>
        <dbReference type="Proteomes" id="UP000035955"/>
    </source>
</evidence>
<proteinExistence type="predicted"/>
<dbReference type="AlphaFoldDB" id="A0A0J6SP73"/>
<protein>
    <submittedName>
        <fullName evidence="1">Uncharacterized protein</fullName>
    </submittedName>
</protein>
<evidence type="ECO:0000313" key="1">
    <source>
        <dbReference type="EMBL" id="KMO35442.1"/>
    </source>
</evidence>
<gene>
    <name evidence="1" type="ORF">VQ02_17310</name>
</gene>
<keyword evidence="2" id="KW-1185">Reference proteome</keyword>
<name>A0A0J6SP73_9HYPH</name>
<organism evidence="1 2">
    <name type="scientific">Methylobacterium variabile</name>
    <dbReference type="NCBI Taxonomy" id="298794"/>
    <lineage>
        <taxon>Bacteria</taxon>
        <taxon>Pseudomonadati</taxon>
        <taxon>Pseudomonadota</taxon>
        <taxon>Alphaproteobacteria</taxon>
        <taxon>Hyphomicrobiales</taxon>
        <taxon>Methylobacteriaceae</taxon>
        <taxon>Methylobacterium</taxon>
    </lineage>
</organism>